<reference evidence="3 4" key="1">
    <citation type="journal article" date="2015" name="Sci. Rep.">
        <title>Genome of the facultative scuticociliatosis pathogen Pseudocohnilembus persalinus provides insight into its virulence through horizontal gene transfer.</title>
        <authorList>
            <person name="Xiong J."/>
            <person name="Wang G."/>
            <person name="Cheng J."/>
            <person name="Tian M."/>
            <person name="Pan X."/>
            <person name="Warren A."/>
            <person name="Jiang C."/>
            <person name="Yuan D."/>
            <person name="Miao W."/>
        </authorList>
    </citation>
    <scope>NUCLEOTIDE SEQUENCE [LARGE SCALE GENOMIC DNA]</scope>
    <source>
        <strain evidence="3">36N120E</strain>
    </source>
</reference>
<feature type="coiled-coil region" evidence="1">
    <location>
        <begin position="442"/>
        <end position="469"/>
    </location>
</feature>
<keyword evidence="4" id="KW-1185">Reference proteome</keyword>
<evidence type="ECO:0000313" key="3">
    <source>
        <dbReference type="EMBL" id="KRW99038.1"/>
    </source>
</evidence>
<protein>
    <submittedName>
        <fullName evidence="3">Uncharacterized protein</fullName>
    </submittedName>
</protein>
<accession>A0A0V0Q9Z2</accession>
<evidence type="ECO:0000256" key="2">
    <source>
        <dbReference type="SAM" id="MobiDB-lite"/>
    </source>
</evidence>
<organism evidence="3 4">
    <name type="scientific">Pseudocohnilembus persalinus</name>
    <name type="common">Ciliate</name>
    <dbReference type="NCBI Taxonomy" id="266149"/>
    <lineage>
        <taxon>Eukaryota</taxon>
        <taxon>Sar</taxon>
        <taxon>Alveolata</taxon>
        <taxon>Ciliophora</taxon>
        <taxon>Intramacronucleata</taxon>
        <taxon>Oligohymenophorea</taxon>
        <taxon>Scuticociliatia</taxon>
        <taxon>Philasterida</taxon>
        <taxon>Pseudocohnilembidae</taxon>
        <taxon>Pseudocohnilembus</taxon>
    </lineage>
</organism>
<evidence type="ECO:0000256" key="1">
    <source>
        <dbReference type="SAM" id="Coils"/>
    </source>
</evidence>
<sequence>MNSTTNFQPLPQHVIPTISNTQLYPPMKPNFKEELKIQKERKKEEAKKTNQIQQELKKQSFRKSQGNLLLTLQKQNLMNNLSTQLTQSGNFQQQYNSGYYETETNDQNFSTLGSTQREIQQQRELRQKHPQVTSVNQDGIQKLRNQPSTLQKEQAEVRRQMEEDMVKQKDYFLWSKQYKNKRPQTAMSKGQKIQIGVQFSELGTLNEFEQYDGVKVLQSQNPDQLDNYMDQVKKFKKMVFDKQGNFRYTKYDNLSKSQHVKMNQLQSAGKIQGKTQKISQKLSQMHKQFKPVETIEKINKAAQEKASMHPRKQVIQDIREKSMKTLANLVNLNIKEKIIEGAKQEVQKSEQEMINEVDKLQREIDVLKQESMKAKDTIVKLQNQNEQQNQKNQLLQVRLDSINTQYNELKKSVQNIEQFIPEYELLNEKYDNFSADMILNQIRVMEDHIVNLKEQINDKDEDQKSLEKKFNTTIQDYQKKNANLIQVDLQRQRQSQLEKAGYKEKYLEIEDALRYKNRYLDLCKQIFFVYNKWHQEINCFPVKKKDDGPVVSVDDPILMLQQMERQMQISSNDKLQSYLRKIIVSANQLQRQYLPDNVNNKFDPDKIYELILKLLKQKDSKIKNLTSQIVNLKGIPLDNTQQYIDEF</sequence>
<dbReference type="Proteomes" id="UP000054937">
    <property type="component" value="Unassembled WGS sequence"/>
</dbReference>
<dbReference type="AlphaFoldDB" id="A0A0V0Q9Z2"/>
<proteinExistence type="predicted"/>
<feature type="coiled-coil region" evidence="1">
    <location>
        <begin position="332"/>
        <end position="412"/>
    </location>
</feature>
<evidence type="ECO:0000313" key="4">
    <source>
        <dbReference type="Proteomes" id="UP000054937"/>
    </source>
</evidence>
<dbReference type="InParanoid" id="A0A0V0Q9Z2"/>
<dbReference type="OrthoDB" id="295721at2759"/>
<dbReference type="OMA" id="FFHEKEQ"/>
<gene>
    <name evidence="3" type="ORF">PPERSA_11639</name>
</gene>
<keyword evidence="1" id="KW-0175">Coiled coil</keyword>
<comment type="caution">
    <text evidence="3">The sequence shown here is derived from an EMBL/GenBank/DDBJ whole genome shotgun (WGS) entry which is preliminary data.</text>
</comment>
<name>A0A0V0Q9Z2_PSEPJ</name>
<dbReference type="EMBL" id="LDAU01000223">
    <property type="protein sequence ID" value="KRW99038.1"/>
    <property type="molecule type" value="Genomic_DNA"/>
</dbReference>
<feature type="region of interest" description="Disordered" evidence="2">
    <location>
        <begin position="40"/>
        <end position="60"/>
    </location>
</feature>